<proteinExistence type="predicted"/>
<sequence length="208" mass="24174">MASVEKFTAHAVVNQLRHIERTIVNPSNKDIDPTREHLNYSLAPDREMSSYDYFKKRKAELYCYNRDDVKVMAGWIVTAPRDLPANQHEVFFQSTHDFLIERYGEANCIQSIVHNDESGQPHLHYYFIPAVPDPKHGGEKICANDIINPKELRNFHPDLQKHLNDDGIKVKVQSGVTKANGGNRSVWEMKQEREQLLEHNRTIEKGRW</sequence>
<evidence type="ECO:0000313" key="1">
    <source>
        <dbReference type="EMBL" id="CRY97013.1"/>
    </source>
</evidence>
<dbReference type="GO" id="GO:0003677">
    <property type="term" value="F:DNA binding"/>
    <property type="evidence" value="ECO:0007669"/>
    <property type="project" value="InterPro"/>
</dbReference>
<name>A0A0H5Q568_9ZZZZ</name>
<organism evidence="1">
    <name type="scientific">uncultured prokaryote</name>
    <dbReference type="NCBI Taxonomy" id="198431"/>
    <lineage>
        <taxon>unclassified sequences</taxon>
        <taxon>environmental samples</taxon>
    </lineage>
</organism>
<dbReference type="GO" id="GO:0006310">
    <property type="term" value="P:DNA recombination"/>
    <property type="evidence" value="ECO:0007669"/>
    <property type="project" value="InterPro"/>
</dbReference>
<reference evidence="1" key="1">
    <citation type="submission" date="2015-06" db="EMBL/GenBank/DDBJ databases">
        <authorList>
            <person name="Joergensen T."/>
        </authorList>
    </citation>
    <scope>NUCLEOTIDE SEQUENCE</scope>
    <source>
        <plasmid evidence="1">pRGFK1350</plasmid>
    </source>
</reference>
<dbReference type="Pfam" id="PF01076">
    <property type="entry name" value="Mob_Pre"/>
    <property type="match status" value="1"/>
</dbReference>
<dbReference type="InterPro" id="IPR001668">
    <property type="entry name" value="Mob_Pre"/>
</dbReference>
<geneLocation type="plasmid" evidence="1">
    <name>pRGFK1350</name>
</geneLocation>
<dbReference type="CDD" id="cd17242">
    <property type="entry name" value="MobM_relaxase"/>
    <property type="match status" value="1"/>
</dbReference>
<keyword evidence="1" id="KW-0614">Plasmid</keyword>
<evidence type="ECO:0008006" key="2">
    <source>
        <dbReference type="Google" id="ProtNLM"/>
    </source>
</evidence>
<dbReference type="EMBL" id="LN853912">
    <property type="protein sequence ID" value="CRY97013.1"/>
    <property type="molecule type" value="Genomic_DNA"/>
</dbReference>
<accession>A0A0H5Q568</accession>
<reference evidence="1" key="2">
    <citation type="submission" date="2015-07" db="EMBL/GenBank/DDBJ databases">
        <title>Plasmids, circular viruses and viroids from rat gut.</title>
        <authorList>
            <person name="Jorgensen T.J."/>
            <person name="Hansen M.A."/>
            <person name="Xu Z."/>
            <person name="Tabak M.A."/>
            <person name="Sorensen S.J."/>
            <person name="Hansen L.H."/>
        </authorList>
    </citation>
    <scope>NUCLEOTIDE SEQUENCE</scope>
    <source>
        <plasmid evidence="1">pRGFK1350</plasmid>
    </source>
</reference>
<dbReference type="Gene3D" id="3.30.930.30">
    <property type="match status" value="1"/>
</dbReference>
<protein>
    <recommendedName>
        <fullName evidence="2">MobA/MobL protein domain-containing protein</fullName>
    </recommendedName>
</protein>
<dbReference type="AlphaFoldDB" id="A0A0H5Q568"/>